<dbReference type="STRING" id="188477.A0A3S0ZYK8"/>
<dbReference type="AlphaFoldDB" id="A0A3S0ZYK8"/>
<dbReference type="OrthoDB" id="6019271at2759"/>
<evidence type="ECO:0000313" key="3">
    <source>
        <dbReference type="Proteomes" id="UP000271974"/>
    </source>
</evidence>
<reference evidence="2 3" key="1">
    <citation type="submission" date="2019-01" db="EMBL/GenBank/DDBJ databases">
        <title>A draft genome assembly of the solar-powered sea slug Elysia chlorotica.</title>
        <authorList>
            <person name="Cai H."/>
            <person name="Li Q."/>
            <person name="Fang X."/>
            <person name="Li J."/>
            <person name="Curtis N.E."/>
            <person name="Altenburger A."/>
            <person name="Shibata T."/>
            <person name="Feng M."/>
            <person name="Maeda T."/>
            <person name="Schwartz J.A."/>
            <person name="Shigenobu S."/>
            <person name="Lundholm N."/>
            <person name="Nishiyama T."/>
            <person name="Yang H."/>
            <person name="Hasebe M."/>
            <person name="Li S."/>
            <person name="Pierce S.K."/>
            <person name="Wang J."/>
        </authorList>
    </citation>
    <scope>NUCLEOTIDE SEQUENCE [LARGE SCALE GENOMIC DNA]</scope>
    <source>
        <strain evidence="2">EC2010</strain>
        <tissue evidence="2">Whole organism of an adult</tissue>
    </source>
</reference>
<feature type="region of interest" description="Disordered" evidence="1">
    <location>
        <begin position="34"/>
        <end position="164"/>
    </location>
</feature>
<gene>
    <name evidence="2" type="ORF">EGW08_013869</name>
</gene>
<protein>
    <submittedName>
        <fullName evidence="2">Uncharacterized protein</fullName>
    </submittedName>
</protein>
<name>A0A3S0ZYK8_ELYCH</name>
<comment type="caution">
    <text evidence="2">The sequence shown here is derived from an EMBL/GenBank/DDBJ whole genome shotgun (WGS) entry which is preliminary data.</text>
</comment>
<accession>A0A3S0ZYK8</accession>
<dbReference type="Proteomes" id="UP000271974">
    <property type="component" value="Unassembled WGS sequence"/>
</dbReference>
<evidence type="ECO:0000313" key="2">
    <source>
        <dbReference type="EMBL" id="RUS78376.1"/>
    </source>
</evidence>
<proteinExistence type="predicted"/>
<dbReference type="EMBL" id="RQTK01000514">
    <property type="protein sequence ID" value="RUS78376.1"/>
    <property type="molecule type" value="Genomic_DNA"/>
</dbReference>
<organism evidence="2 3">
    <name type="scientific">Elysia chlorotica</name>
    <name type="common">Eastern emerald elysia</name>
    <name type="synonym">Sea slug</name>
    <dbReference type="NCBI Taxonomy" id="188477"/>
    <lineage>
        <taxon>Eukaryota</taxon>
        <taxon>Metazoa</taxon>
        <taxon>Spiralia</taxon>
        <taxon>Lophotrochozoa</taxon>
        <taxon>Mollusca</taxon>
        <taxon>Gastropoda</taxon>
        <taxon>Heterobranchia</taxon>
        <taxon>Euthyneura</taxon>
        <taxon>Panpulmonata</taxon>
        <taxon>Sacoglossa</taxon>
        <taxon>Placobranchoidea</taxon>
        <taxon>Plakobranchidae</taxon>
        <taxon>Elysia</taxon>
    </lineage>
</organism>
<evidence type="ECO:0000256" key="1">
    <source>
        <dbReference type="SAM" id="MobiDB-lite"/>
    </source>
</evidence>
<feature type="compositionally biased region" description="Basic and acidic residues" evidence="1">
    <location>
        <begin position="63"/>
        <end position="72"/>
    </location>
</feature>
<feature type="compositionally biased region" description="Polar residues" evidence="1">
    <location>
        <begin position="43"/>
        <end position="52"/>
    </location>
</feature>
<sequence>MSRSGGTDGDIDMSSWGRDDLQWRMRQEADFLAQLRARRHKSSANSSQTTSDNEADGYPGIEDGEHFPRADDESYVGTDDLGSCRGGDDDGGGRDEVASVSMRTDDGRSDELHDANAAREMTSSRYTTDEESFLQTDDESFIRTDDDEGGNTDWEDSTRRWVNR</sequence>
<feature type="compositionally biased region" description="Basic and acidic residues" evidence="1">
    <location>
        <begin position="86"/>
        <end position="117"/>
    </location>
</feature>
<keyword evidence="3" id="KW-1185">Reference proteome</keyword>
<feature type="compositionally biased region" description="Acidic residues" evidence="1">
    <location>
        <begin position="129"/>
        <end position="155"/>
    </location>
</feature>